<organism evidence="3 4">
    <name type="scientific">Glaciecola petra</name>
    <dbReference type="NCBI Taxonomy" id="3075602"/>
    <lineage>
        <taxon>Bacteria</taxon>
        <taxon>Pseudomonadati</taxon>
        <taxon>Pseudomonadota</taxon>
        <taxon>Gammaproteobacteria</taxon>
        <taxon>Alteromonadales</taxon>
        <taxon>Alteromonadaceae</taxon>
        <taxon>Glaciecola</taxon>
    </lineage>
</organism>
<name>A0ABU2ZYR3_9ALTE</name>
<dbReference type="EMBL" id="JAVRHX010000008">
    <property type="protein sequence ID" value="MDT0596572.1"/>
    <property type="molecule type" value="Genomic_DNA"/>
</dbReference>
<gene>
    <name evidence="3" type="ORF">RM552_17075</name>
</gene>
<dbReference type="Proteomes" id="UP001253545">
    <property type="component" value="Unassembled WGS sequence"/>
</dbReference>
<dbReference type="PROSITE" id="PS50914">
    <property type="entry name" value="BON"/>
    <property type="match status" value="2"/>
</dbReference>
<feature type="chain" id="PRO_5045489303" evidence="1">
    <location>
        <begin position="28"/>
        <end position="194"/>
    </location>
</feature>
<dbReference type="Gene3D" id="3.30.1340.30">
    <property type="match status" value="1"/>
</dbReference>
<accession>A0ABU2ZYR3</accession>
<feature type="domain" description="BON" evidence="2">
    <location>
        <begin position="49"/>
        <end position="118"/>
    </location>
</feature>
<dbReference type="PANTHER" id="PTHR34606:SF4">
    <property type="entry name" value="OUTER MEMBRANE LIPOPROTEIN DOLP"/>
    <property type="match status" value="1"/>
</dbReference>
<feature type="signal peptide" evidence="1">
    <location>
        <begin position="1"/>
        <end position="27"/>
    </location>
</feature>
<protein>
    <submittedName>
        <fullName evidence="3">BON domain-containing protein</fullName>
    </submittedName>
</protein>
<sequence>MSANKIIFTFCLFIVLSQLTACVSAVAVGAAGTAAVTTSDRRTLGTQIDDKTTSARVSTAINKIADIEELADISVNVYNGQVLLTGQSSTQSLIDSAAQAAESVQHVLKVHNQIRLGQPIATTSTVNDIWLGTKIRALMSTNKRVPLLKLDLIVEDSEVFIMGRLTKAEASAAVDLVRNVDGVTKVIRVMELVN</sequence>
<dbReference type="InterPro" id="IPR051686">
    <property type="entry name" value="Lipoprotein_DolP"/>
</dbReference>
<keyword evidence="1" id="KW-0732">Signal</keyword>
<evidence type="ECO:0000313" key="3">
    <source>
        <dbReference type="EMBL" id="MDT0596572.1"/>
    </source>
</evidence>
<proteinExistence type="predicted"/>
<evidence type="ECO:0000259" key="2">
    <source>
        <dbReference type="PROSITE" id="PS50914"/>
    </source>
</evidence>
<keyword evidence="4" id="KW-1185">Reference proteome</keyword>
<dbReference type="Pfam" id="PF04972">
    <property type="entry name" value="BON"/>
    <property type="match status" value="2"/>
</dbReference>
<dbReference type="InterPro" id="IPR007055">
    <property type="entry name" value="BON_dom"/>
</dbReference>
<dbReference type="RefSeq" id="WP_311370096.1">
    <property type="nucleotide sequence ID" value="NZ_JAVRHX010000008.1"/>
</dbReference>
<feature type="domain" description="BON" evidence="2">
    <location>
        <begin position="127"/>
        <end position="194"/>
    </location>
</feature>
<comment type="caution">
    <text evidence="3">The sequence shown here is derived from an EMBL/GenBank/DDBJ whole genome shotgun (WGS) entry which is preliminary data.</text>
</comment>
<evidence type="ECO:0000313" key="4">
    <source>
        <dbReference type="Proteomes" id="UP001253545"/>
    </source>
</evidence>
<evidence type="ECO:0000256" key="1">
    <source>
        <dbReference type="SAM" id="SignalP"/>
    </source>
</evidence>
<dbReference type="PANTHER" id="PTHR34606">
    <property type="entry name" value="BON DOMAIN-CONTAINING PROTEIN"/>
    <property type="match status" value="1"/>
</dbReference>
<reference evidence="3 4" key="1">
    <citation type="submission" date="2023-09" db="EMBL/GenBank/DDBJ databases">
        <authorList>
            <person name="Rey-Velasco X."/>
        </authorList>
    </citation>
    <scope>NUCLEOTIDE SEQUENCE [LARGE SCALE GENOMIC DNA]</scope>
    <source>
        <strain evidence="3 4">P117</strain>
    </source>
</reference>